<keyword evidence="13" id="KW-0418">Kinase</keyword>
<feature type="chain" id="PRO_5040173927" description="non-specific serine/threonine protein kinase" evidence="23">
    <location>
        <begin position="37"/>
        <end position="1047"/>
    </location>
</feature>
<keyword evidence="18" id="KW-0325">Glycoprotein</keyword>
<name>A0A9R0XWU7_TRITD</name>
<dbReference type="Gene3D" id="3.30.200.20">
    <property type="entry name" value="Phosphorylase Kinase, domain 1"/>
    <property type="match status" value="1"/>
</dbReference>
<accession>A0A9R0XWU7</accession>
<evidence type="ECO:0000256" key="2">
    <source>
        <dbReference type="ARBA" id="ARBA00008684"/>
    </source>
</evidence>
<evidence type="ECO:0000256" key="8">
    <source>
        <dbReference type="ARBA" id="ARBA00022679"/>
    </source>
</evidence>
<evidence type="ECO:0000256" key="15">
    <source>
        <dbReference type="ARBA" id="ARBA00022989"/>
    </source>
</evidence>
<dbReference type="Proteomes" id="UP000324705">
    <property type="component" value="Chromosome 6A"/>
</dbReference>
<evidence type="ECO:0000256" key="18">
    <source>
        <dbReference type="ARBA" id="ARBA00023180"/>
    </source>
</evidence>
<dbReference type="AlphaFoldDB" id="A0A9R0XWU7"/>
<evidence type="ECO:0000256" key="16">
    <source>
        <dbReference type="ARBA" id="ARBA00023136"/>
    </source>
</evidence>
<proteinExistence type="inferred from homology"/>
<dbReference type="Gene3D" id="3.80.10.10">
    <property type="entry name" value="Ribonuclease Inhibitor"/>
    <property type="match status" value="4"/>
</dbReference>
<dbReference type="SMART" id="SM00220">
    <property type="entry name" value="S_TKc"/>
    <property type="match status" value="1"/>
</dbReference>
<keyword evidence="7" id="KW-0433">Leucine-rich repeat</keyword>
<dbReference type="InterPro" id="IPR008271">
    <property type="entry name" value="Ser/Thr_kinase_AS"/>
</dbReference>
<dbReference type="InterPro" id="IPR032675">
    <property type="entry name" value="LRR_dom_sf"/>
</dbReference>
<keyword evidence="10 23" id="KW-0732">Signal</keyword>
<dbReference type="SUPFAM" id="SSF56112">
    <property type="entry name" value="Protein kinase-like (PK-like)"/>
    <property type="match status" value="1"/>
</dbReference>
<dbReference type="EC" id="2.7.11.1" evidence="4"/>
<feature type="binding site" evidence="21">
    <location>
        <position position="777"/>
    </location>
    <ligand>
        <name>ATP</name>
        <dbReference type="ChEBI" id="CHEBI:30616"/>
    </ligand>
</feature>
<evidence type="ECO:0000256" key="11">
    <source>
        <dbReference type="ARBA" id="ARBA00022737"/>
    </source>
</evidence>
<dbReference type="InterPro" id="IPR011009">
    <property type="entry name" value="Kinase-like_dom_sf"/>
</dbReference>
<keyword evidence="12 21" id="KW-0547">Nucleotide-binding</keyword>
<evidence type="ECO:0000313" key="26">
    <source>
        <dbReference type="Proteomes" id="UP000324705"/>
    </source>
</evidence>
<dbReference type="Pfam" id="PF08263">
    <property type="entry name" value="LRRNT_2"/>
    <property type="match status" value="1"/>
</dbReference>
<dbReference type="InterPro" id="IPR003591">
    <property type="entry name" value="Leu-rich_rpt_typical-subtyp"/>
</dbReference>
<dbReference type="PANTHER" id="PTHR48053">
    <property type="entry name" value="LEUCINE RICH REPEAT FAMILY PROTEIN, EXPRESSED"/>
    <property type="match status" value="1"/>
</dbReference>
<evidence type="ECO:0000256" key="17">
    <source>
        <dbReference type="ARBA" id="ARBA00023170"/>
    </source>
</evidence>
<dbReference type="FunFam" id="3.30.200.20:FF:000394">
    <property type="entry name" value="Leucine-rich repeat receptor-like protein kinase"/>
    <property type="match status" value="1"/>
</dbReference>
<sequence length="1047" mass="114836">MQTLHFSDKTHSKVFHIPSLGLALVLLICLVSPGSSCSEQEKSSLLQFLAGLSQDGGLSATWRNGTDCCKWEGITCRQDGTVTAVLLRWKGLQGYISQSLGVLTGLQYLNLSHNSLSGGLPPELMSSSSITILDVSFNQLNGTLQELPSSTPARPLQVLNISSNSFTGQFPSTTWKAMVNLIALNASKNSFTGQIPTHLCNSSPSFAVLELSFNKFSGSIPPSLGNCSKLRELGAGYNNLSGAIDGTHITNLGDLVTLDLGWNSFSGKIPASIGQLKKLEELHLAYNNMSGELPSALSNCTNLITIDLKSNHFSGKLTKVNFSNLPNLRILDLWLNNFTGEVPESIYSCSNLIALRLSSNNLHGQLSSRIGNLKYLSFLSLGKNNFTNITNALQILKSSKNLTTLLMGHNFMGEILSHDETIDGFGNLQFLDIQGCNFSGRIPVWISRATNLQMLVLCDNRLTGPIPGWITSLSNLFYMDVSSNNLTGEIPSTLMEMPMLKSTDNATHLDSTVFELPVYNGPALQYRVFTSFPAVLNLSNNSFTGVIPAQIGQLKVLAVLDFSFNKLSGQIPQSVCDLTNLQVLDLSSNNLTGTIPAALNRLHYLSAFNISNNDLEGPIPPGGQFDTFQNSSFNENPKLCGSMLTHKCDSASIPPLSTKTRHKKGLFVIAFGVFFGGIAVLLLLGRFIVLIRINGITTRDRRENNGDVEATSFYSSSEQTLVVMRMPQGKTEENKLKFADILKATNNFDKENIIGCGGYGLVYKAELPDGSKLAIKKLNGDMCLMEREFSAEVDALSMAQHDNLVPLWGYCIQGNSRFLVYSYMENGSLDDWLHNRYDDASSFLDWPTRLKIAKGASLGLSYIHDVCKPQIVHRDIKSSNILLDKEFKAYVADFGLARLILPDRTHVTTELVGTMGYIPPEYGQAWVATLRGDMYSFGVVLLELLTGRRPVTVLSTSKELVPWVLQMRSEGKQTEVLDPTLRGRGYEEQMLKVLETACKCVDNNQFRRPAISDVVSSLASVEACRRIHVGRWQRNHGPHTGARPSGV</sequence>
<dbReference type="InterPro" id="IPR051716">
    <property type="entry name" value="Plant_RL_S/T_kinase"/>
</dbReference>
<keyword evidence="9 22" id="KW-0812">Transmembrane</keyword>
<feature type="signal peptide" evidence="23">
    <location>
        <begin position="1"/>
        <end position="36"/>
    </location>
</feature>
<evidence type="ECO:0000256" key="3">
    <source>
        <dbReference type="ARBA" id="ARBA00009592"/>
    </source>
</evidence>
<evidence type="ECO:0000256" key="6">
    <source>
        <dbReference type="ARBA" id="ARBA00022527"/>
    </source>
</evidence>
<feature type="transmembrane region" description="Helical" evidence="22">
    <location>
        <begin position="666"/>
        <end position="691"/>
    </location>
</feature>
<dbReference type="EMBL" id="LT934121">
    <property type="protein sequence ID" value="VAI43941.1"/>
    <property type="molecule type" value="Genomic_DNA"/>
</dbReference>
<dbReference type="PROSITE" id="PS50011">
    <property type="entry name" value="PROTEIN_KINASE_DOM"/>
    <property type="match status" value="1"/>
</dbReference>
<dbReference type="GO" id="GO:0004674">
    <property type="term" value="F:protein serine/threonine kinase activity"/>
    <property type="evidence" value="ECO:0007669"/>
    <property type="project" value="UniProtKB-KW"/>
</dbReference>
<evidence type="ECO:0000256" key="14">
    <source>
        <dbReference type="ARBA" id="ARBA00022840"/>
    </source>
</evidence>
<keyword evidence="17" id="KW-0675">Receptor</keyword>
<dbReference type="Pfam" id="PF13855">
    <property type="entry name" value="LRR_8"/>
    <property type="match status" value="1"/>
</dbReference>
<dbReference type="InterPro" id="IPR055414">
    <property type="entry name" value="LRR_R13L4/SHOC2-like"/>
</dbReference>
<dbReference type="FunFam" id="3.80.10.10:FF:000213">
    <property type="entry name" value="Tyrosine-sulfated glycopeptide receptor 1"/>
    <property type="match status" value="1"/>
</dbReference>
<dbReference type="SUPFAM" id="SSF52058">
    <property type="entry name" value="L domain-like"/>
    <property type="match status" value="2"/>
</dbReference>
<dbReference type="Gene3D" id="1.10.510.10">
    <property type="entry name" value="Transferase(Phosphotransferase) domain 1"/>
    <property type="match status" value="1"/>
</dbReference>
<comment type="subcellular location">
    <subcellularLocation>
        <location evidence="1">Cell membrane</location>
        <topology evidence="1">Single-pass type I membrane protein</topology>
    </subcellularLocation>
</comment>
<dbReference type="FunFam" id="3.80.10.10:FF:000403">
    <property type="entry name" value="Receptor-like protein 2"/>
    <property type="match status" value="1"/>
</dbReference>
<evidence type="ECO:0000256" key="13">
    <source>
        <dbReference type="ARBA" id="ARBA00022777"/>
    </source>
</evidence>
<evidence type="ECO:0000256" key="12">
    <source>
        <dbReference type="ARBA" id="ARBA00022741"/>
    </source>
</evidence>
<dbReference type="GO" id="GO:0005524">
    <property type="term" value="F:ATP binding"/>
    <property type="evidence" value="ECO:0007669"/>
    <property type="project" value="UniProtKB-UniRule"/>
</dbReference>
<dbReference type="GO" id="GO:0005886">
    <property type="term" value="C:plasma membrane"/>
    <property type="evidence" value="ECO:0007669"/>
    <property type="project" value="UniProtKB-SubCell"/>
</dbReference>
<dbReference type="GO" id="GO:0051606">
    <property type="term" value="P:detection of stimulus"/>
    <property type="evidence" value="ECO:0007669"/>
    <property type="project" value="UniProtKB-ARBA"/>
</dbReference>
<keyword evidence="26" id="KW-1185">Reference proteome</keyword>
<evidence type="ECO:0000256" key="10">
    <source>
        <dbReference type="ARBA" id="ARBA00022729"/>
    </source>
</evidence>
<keyword evidence="14 21" id="KW-0067">ATP-binding</keyword>
<feature type="domain" description="Protein kinase" evidence="24">
    <location>
        <begin position="748"/>
        <end position="1021"/>
    </location>
</feature>
<dbReference type="PROSITE" id="PS00108">
    <property type="entry name" value="PROTEIN_KINASE_ST"/>
    <property type="match status" value="1"/>
</dbReference>
<keyword evidence="15 22" id="KW-1133">Transmembrane helix</keyword>
<dbReference type="PANTHER" id="PTHR48053:SF155">
    <property type="entry name" value="LOW QUALITY PROTEIN: RECEPTOR-LIKE PROTEIN 2"/>
    <property type="match status" value="1"/>
</dbReference>
<evidence type="ECO:0000256" key="7">
    <source>
        <dbReference type="ARBA" id="ARBA00022614"/>
    </source>
</evidence>
<evidence type="ECO:0000256" key="19">
    <source>
        <dbReference type="ARBA" id="ARBA00047899"/>
    </source>
</evidence>
<dbReference type="PRINTS" id="PR00019">
    <property type="entry name" value="LEURICHRPT"/>
</dbReference>
<dbReference type="Gramene" id="TRITD6Av1G041410.3">
    <property type="protein sequence ID" value="TRITD6Av1G041410.3"/>
    <property type="gene ID" value="TRITD6Av1G041410"/>
</dbReference>
<evidence type="ECO:0000256" key="1">
    <source>
        <dbReference type="ARBA" id="ARBA00004251"/>
    </source>
</evidence>
<evidence type="ECO:0000256" key="20">
    <source>
        <dbReference type="ARBA" id="ARBA00048679"/>
    </source>
</evidence>
<evidence type="ECO:0000259" key="24">
    <source>
        <dbReference type="PROSITE" id="PS50011"/>
    </source>
</evidence>
<keyword evidence="8" id="KW-0808">Transferase</keyword>
<evidence type="ECO:0000256" key="21">
    <source>
        <dbReference type="PROSITE-ProRule" id="PRU10141"/>
    </source>
</evidence>
<evidence type="ECO:0000256" key="5">
    <source>
        <dbReference type="ARBA" id="ARBA00022475"/>
    </source>
</evidence>
<reference evidence="25 26" key="1">
    <citation type="submission" date="2017-09" db="EMBL/GenBank/DDBJ databases">
        <authorList>
            <consortium name="International Durum Wheat Genome Sequencing Consortium (IDWGSC)"/>
            <person name="Milanesi L."/>
        </authorList>
    </citation>
    <scope>NUCLEOTIDE SEQUENCE [LARGE SCALE GENOMIC DNA]</scope>
    <source>
        <strain evidence="26">cv. Svevo</strain>
    </source>
</reference>
<evidence type="ECO:0000256" key="23">
    <source>
        <dbReference type="SAM" id="SignalP"/>
    </source>
</evidence>
<dbReference type="InterPro" id="IPR000719">
    <property type="entry name" value="Prot_kinase_dom"/>
</dbReference>
<evidence type="ECO:0000256" key="9">
    <source>
        <dbReference type="ARBA" id="ARBA00022692"/>
    </source>
</evidence>
<dbReference type="Pfam" id="PF00069">
    <property type="entry name" value="Pkinase"/>
    <property type="match status" value="1"/>
</dbReference>
<organism evidence="25 26">
    <name type="scientific">Triticum turgidum subsp. durum</name>
    <name type="common">Durum wheat</name>
    <name type="synonym">Triticum durum</name>
    <dbReference type="NCBI Taxonomy" id="4567"/>
    <lineage>
        <taxon>Eukaryota</taxon>
        <taxon>Viridiplantae</taxon>
        <taxon>Streptophyta</taxon>
        <taxon>Embryophyta</taxon>
        <taxon>Tracheophyta</taxon>
        <taxon>Spermatophyta</taxon>
        <taxon>Magnoliopsida</taxon>
        <taxon>Liliopsida</taxon>
        <taxon>Poales</taxon>
        <taxon>Poaceae</taxon>
        <taxon>BOP clade</taxon>
        <taxon>Pooideae</taxon>
        <taxon>Triticodae</taxon>
        <taxon>Triticeae</taxon>
        <taxon>Triticinae</taxon>
        <taxon>Triticum</taxon>
    </lineage>
</organism>
<comment type="catalytic activity">
    <reaction evidence="20">
        <text>L-seryl-[protein] + ATP = O-phospho-L-seryl-[protein] + ADP + H(+)</text>
        <dbReference type="Rhea" id="RHEA:17989"/>
        <dbReference type="Rhea" id="RHEA-COMP:9863"/>
        <dbReference type="Rhea" id="RHEA-COMP:11604"/>
        <dbReference type="ChEBI" id="CHEBI:15378"/>
        <dbReference type="ChEBI" id="CHEBI:29999"/>
        <dbReference type="ChEBI" id="CHEBI:30616"/>
        <dbReference type="ChEBI" id="CHEBI:83421"/>
        <dbReference type="ChEBI" id="CHEBI:456216"/>
        <dbReference type="EC" id="2.7.11.1"/>
    </reaction>
</comment>
<keyword evidence="16 22" id="KW-0472">Membrane</keyword>
<protein>
    <recommendedName>
        <fullName evidence="4">non-specific serine/threonine protein kinase</fullName>
        <ecNumber evidence="4">2.7.11.1</ecNumber>
    </recommendedName>
</protein>
<comment type="catalytic activity">
    <reaction evidence="19">
        <text>L-threonyl-[protein] + ATP = O-phospho-L-threonyl-[protein] + ADP + H(+)</text>
        <dbReference type="Rhea" id="RHEA:46608"/>
        <dbReference type="Rhea" id="RHEA-COMP:11060"/>
        <dbReference type="Rhea" id="RHEA-COMP:11605"/>
        <dbReference type="ChEBI" id="CHEBI:15378"/>
        <dbReference type="ChEBI" id="CHEBI:30013"/>
        <dbReference type="ChEBI" id="CHEBI:30616"/>
        <dbReference type="ChEBI" id="CHEBI:61977"/>
        <dbReference type="ChEBI" id="CHEBI:456216"/>
        <dbReference type="EC" id="2.7.11.1"/>
    </reaction>
</comment>
<dbReference type="FunFam" id="3.80.10.10:FF:000041">
    <property type="entry name" value="LRR receptor-like serine/threonine-protein kinase ERECTA"/>
    <property type="match status" value="1"/>
</dbReference>
<dbReference type="FunFam" id="1.10.510.10:FF:000309">
    <property type="entry name" value="Leucine-rich repeat receptor-like protein kinase"/>
    <property type="match status" value="1"/>
</dbReference>
<keyword evidence="11" id="KW-0677">Repeat</keyword>
<dbReference type="InterPro" id="IPR017441">
    <property type="entry name" value="Protein_kinase_ATP_BS"/>
</dbReference>
<comment type="similarity">
    <text evidence="2">Belongs to the protein kinase superfamily. Ser/Thr protein kinase family.</text>
</comment>
<evidence type="ECO:0000313" key="25">
    <source>
        <dbReference type="EMBL" id="VAI43941.1"/>
    </source>
</evidence>
<dbReference type="Pfam" id="PF00560">
    <property type="entry name" value="LRR_1"/>
    <property type="match status" value="5"/>
</dbReference>
<evidence type="ECO:0000256" key="4">
    <source>
        <dbReference type="ARBA" id="ARBA00012513"/>
    </source>
</evidence>
<dbReference type="FunFam" id="3.80.10.10:FF:000470">
    <property type="entry name" value="LRR receptor-like serine/threonine-protein kinase RPK2"/>
    <property type="match status" value="1"/>
</dbReference>
<comment type="similarity">
    <text evidence="3">Belongs to the RLP family.</text>
</comment>
<gene>
    <name evidence="25" type="ORF">TRITD_6Av1G041410</name>
</gene>
<dbReference type="SMART" id="SM00369">
    <property type="entry name" value="LRR_TYP"/>
    <property type="match status" value="4"/>
</dbReference>
<dbReference type="PROSITE" id="PS00107">
    <property type="entry name" value="PROTEIN_KINASE_ATP"/>
    <property type="match status" value="1"/>
</dbReference>
<dbReference type="Pfam" id="PF23598">
    <property type="entry name" value="LRR_14"/>
    <property type="match status" value="1"/>
</dbReference>
<evidence type="ECO:0000256" key="22">
    <source>
        <dbReference type="SAM" id="Phobius"/>
    </source>
</evidence>
<keyword evidence="5" id="KW-1003">Cell membrane</keyword>
<keyword evidence="6" id="KW-0723">Serine/threonine-protein kinase</keyword>
<dbReference type="CDD" id="cd14066">
    <property type="entry name" value="STKc_IRAK"/>
    <property type="match status" value="1"/>
</dbReference>
<dbReference type="InterPro" id="IPR013210">
    <property type="entry name" value="LRR_N_plant-typ"/>
</dbReference>
<dbReference type="InterPro" id="IPR001611">
    <property type="entry name" value="Leu-rich_rpt"/>
</dbReference>